<evidence type="ECO:0000256" key="1">
    <source>
        <dbReference type="SAM" id="MobiDB-lite"/>
    </source>
</evidence>
<feature type="compositionally biased region" description="Low complexity" evidence="1">
    <location>
        <begin position="56"/>
        <end position="70"/>
    </location>
</feature>
<reference evidence="2 3" key="1">
    <citation type="journal article" date="2011" name="Nat. Biotechnol.">
        <title>Comparative genomic analysis of the thermophilic biomass-degrading fungi Myceliophthora thermophila and Thielavia terrestris.</title>
        <authorList>
            <person name="Berka R.M."/>
            <person name="Grigoriev I.V."/>
            <person name="Otillar R."/>
            <person name="Salamov A."/>
            <person name="Grimwood J."/>
            <person name="Reid I."/>
            <person name="Ishmael N."/>
            <person name="John T."/>
            <person name="Darmond C."/>
            <person name="Moisan M.-C."/>
            <person name="Henrissat B."/>
            <person name="Coutinho P.M."/>
            <person name="Lombard V."/>
            <person name="Natvig D.O."/>
            <person name="Lindquist E."/>
            <person name="Schmutz J."/>
            <person name="Lucas S."/>
            <person name="Harris P."/>
            <person name="Powlowski J."/>
            <person name="Bellemare A."/>
            <person name="Taylor D."/>
            <person name="Butler G."/>
            <person name="de Vries R.P."/>
            <person name="Allijn I.E."/>
            <person name="van den Brink J."/>
            <person name="Ushinsky S."/>
            <person name="Storms R."/>
            <person name="Powell A.J."/>
            <person name="Paulsen I.T."/>
            <person name="Elbourne L.D.H."/>
            <person name="Baker S.E."/>
            <person name="Magnuson J."/>
            <person name="LaBoissiere S."/>
            <person name="Clutterbuck A.J."/>
            <person name="Martinez D."/>
            <person name="Wogulis M."/>
            <person name="de Leon A.L."/>
            <person name="Rey M.W."/>
            <person name="Tsang A."/>
        </authorList>
    </citation>
    <scope>NUCLEOTIDE SEQUENCE [LARGE SCALE GENOMIC DNA]</scope>
    <source>
        <strain evidence="3">ATCC 38088 / NRRL 8126</strain>
    </source>
</reference>
<feature type="region of interest" description="Disordered" evidence="1">
    <location>
        <begin position="1"/>
        <end position="122"/>
    </location>
</feature>
<dbReference type="GeneID" id="11518547"/>
<dbReference type="RefSeq" id="XP_003654836.1">
    <property type="nucleotide sequence ID" value="XM_003654788.1"/>
</dbReference>
<dbReference type="KEGG" id="ttt:THITE_2130239"/>
<feature type="region of interest" description="Disordered" evidence="1">
    <location>
        <begin position="768"/>
        <end position="923"/>
    </location>
</feature>
<dbReference type="Proteomes" id="UP000008181">
    <property type="component" value="Chromosome 3"/>
</dbReference>
<keyword evidence="3" id="KW-1185">Reference proteome</keyword>
<feature type="compositionally biased region" description="Pro residues" evidence="1">
    <location>
        <begin position="677"/>
        <end position="699"/>
    </location>
</feature>
<organism evidence="2 3">
    <name type="scientific">Thermothielavioides terrestris (strain ATCC 38088 / NRRL 8126)</name>
    <name type="common">Thielavia terrestris</name>
    <dbReference type="NCBI Taxonomy" id="578455"/>
    <lineage>
        <taxon>Eukaryota</taxon>
        <taxon>Fungi</taxon>
        <taxon>Dikarya</taxon>
        <taxon>Ascomycota</taxon>
        <taxon>Pezizomycotina</taxon>
        <taxon>Sordariomycetes</taxon>
        <taxon>Sordariomycetidae</taxon>
        <taxon>Sordariales</taxon>
        <taxon>Chaetomiaceae</taxon>
        <taxon>Thermothielavioides</taxon>
        <taxon>Thermothielavioides terrestris</taxon>
    </lineage>
</organism>
<proteinExistence type="predicted"/>
<evidence type="ECO:0000313" key="2">
    <source>
        <dbReference type="EMBL" id="AEO68500.1"/>
    </source>
</evidence>
<dbReference type="STRING" id="578455.G2R6L9"/>
<feature type="compositionally biased region" description="Basic and acidic residues" evidence="1">
    <location>
        <begin position="98"/>
        <end position="109"/>
    </location>
</feature>
<accession>G2R6L9</accession>
<feature type="compositionally biased region" description="Basic and acidic residues" evidence="1">
    <location>
        <begin position="19"/>
        <end position="55"/>
    </location>
</feature>
<feature type="compositionally biased region" description="Basic and acidic residues" evidence="1">
    <location>
        <begin position="867"/>
        <end position="876"/>
    </location>
</feature>
<feature type="region of interest" description="Disordered" evidence="1">
    <location>
        <begin position="618"/>
        <end position="713"/>
    </location>
</feature>
<sequence length="923" mass="103043">MSQDASRRISSSRVGTTESIERRDRHSNVPWFLRERTDTSERGLVVARRDRDVPRRAPGGPVERYSSSYDGDSDDSVDQHAIYIDDPPSWSPSGPRSTSRERTRIMIRETEDDYEDERESGQRPLLRVDPLAPQDATVHLSLPLQDDLEDLLEECGRLRRLGHFADAIALFQNRLSHFFDNRYVLVQYAQCLFEGGQFAQLGKLAEEKAPRRLPQPDALQLNWDMLLLAAEKGPYKSQFDNHEALDMLPAIKDIITASLPKLDSTECQVLALLPRIGLRLETVVPLPLIAALYKSLADRGMVWEFKDVLESHLANAWPSGVLTSATASFPPPPPPHHLQQQVRLRHLRELWSTDSEEDEPTLFALLEMFTALALQSRRLVSSTARSWRDTMKDCMDAANQCGFALLALDDSHLMTRPCLRWLMAKQMINDDNELLFFDQMTAGGRNSVYFSRLAFPSDNLPRYDASHGALPQWTPRPVAPGNDFASTAEMVLRAADELGDLDLQTGCLKELMYRGVQPPEKVLAELRSIWSAAGNQKMLPWLNLFRALLAHTPAQREELKRDLLLEIETGNRNQIVDRFYLLAVLSLDPAQQKAYLNMARATDPVNYVVVPDDRERDIRDSQRVHPPLFGRSVEERRSRSSEVTMKARPDSTTRDTTPSSAEPIILTTRETREIPIRSPPPRKQPRLPPPALPTPPPLDPSLGDGTTATNPRDQLARIKAEIADIETQLRMAARETDPSVLRTLHHRLATLGVERYRLEMQRIWDRERGRGTEEPERERDRERPRQRQRQRHRLGQVTVAGGGAQGGGGAAAARDDNGGGGGGGGGGRGGLLSLEEEDGSGPGDEPLLRYLRRRTTVEDYPGGASDRGGDDGEVGKKTAKNASAADLDGTRKGPLLLEFPGYGMDHHGAKPLENGSSGARAPG</sequence>
<dbReference type="HOGENOM" id="CLU_316217_0_0_1"/>
<feature type="compositionally biased region" description="Basic and acidic residues" evidence="1">
    <location>
        <begin position="768"/>
        <end position="785"/>
    </location>
</feature>
<dbReference type="EMBL" id="CP003011">
    <property type="protein sequence ID" value="AEO68500.1"/>
    <property type="molecule type" value="Genomic_DNA"/>
</dbReference>
<protein>
    <submittedName>
        <fullName evidence="2">Uncharacterized protein</fullName>
    </submittedName>
</protein>
<feature type="compositionally biased region" description="Polar residues" evidence="1">
    <location>
        <begin position="1"/>
        <end position="18"/>
    </location>
</feature>
<feature type="compositionally biased region" description="Gly residues" evidence="1">
    <location>
        <begin position="800"/>
        <end position="810"/>
    </location>
</feature>
<dbReference type="OrthoDB" id="4838614at2759"/>
<evidence type="ECO:0000313" key="3">
    <source>
        <dbReference type="Proteomes" id="UP000008181"/>
    </source>
</evidence>
<gene>
    <name evidence="2" type="ORF">THITE_2130239</name>
</gene>
<dbReference type="eggNOG" id="ENOG502SQ5Q">
    <property type="taxonomic scope" value="Eukaryota"/>
</dbReference>
<name>G2R6L9_THETT</name>
<feature type="compositionally biased region" description="Basic and acidic residues" evidence="1">
    <location>
        <begin position="632"/>
        <end position="653"/>
    </location>
</feature>
<feature type="compositionally biased region" description="Gly residues" evidence="1">
    <location>
        <begin position="818"/>
        <end position="830"/>
    </location>
</feature>
<dbReference type="AlphaFoldDB" id="G2R6L9"/>